<organism evidence="1">
    <name type="scientific">Micrurus corallinus</name>
    <name type="common">Brazilian coral snake</name>
    <dbReference type="NCBI Taxonomy" id="54390"/>
    <lineage>
        <taxon>Eukaryota</taxon>
        <taxon>Metazoa</taxon>
        <taxon>Chordata</taxon>
        <taxon>Craniata</taxon>
        <taxon>Vertebrata</taxon>
        <taxon>Euteleostomi</taxon>
        <taxon>Lepidosauria</taxon>
        <taxon>Squamata</taxon>
        <taxon>Bifurcata</taxon>
        <taxon>Unidentata</taxon>
        <taxon>Episquamata</taxon>
        <taxon>Toxicofera</taxon>
        <taxon>Serpentes</taxon>
        <taxon>Colubroidea</taxon>
        <taxon>Elapidae</taxon>
        <taxon>Elapinae</taxon>
        <taxon>Micrurus</taxon>
    </lineage>
</organism>
<evidence type="ECO:0000313" key="1">
    <source>
        <dbReference type="EMBL" id="LAA52822.1"/>
    </source>
</evidence>
<dbReference type="AlphaFoldDB" id="A0A2D4FZC9"/>
<dbReference type="EMBL" id="IACJ01094031">
    <property type="protein sequence ID" value="LAA52822.1"/>
    <property type="molecule type" value="Transcribed_RNA"/>
</dbReference>
<sequence>MNVFRKHSFKYSYLQILFTPHLGKQIMFLTVFAKFSRKLAPHLCIYSNATEINGICAVGECAQPIAKEISDEPEFRVCLPLKLALLRIFLSVLMSVNKH</sequence>
<reference evidence="1" key="2">
    <citation type="submission" date="2017-11" db="EMBL/GenBank/DDBJ databases">
        <title>Coralsnake Venomics: Analyses of Venom Gland Transcriptomes and Proteomes of Six Brazilian Taxa.</title>
        <authorList>
            <person name="Aird S.D."/>
            <person name="Jorge da Silva N."/>
            <person name="Qiu L."/>
            <person name="Villar-Briones A."/>
            <person name="Aparecida-Saddi V."/>
            <person name="Campos-Telles M.P."/>
            <person name="Grau M."/>
            <person name="Mikheyev A.S."/>
        </authorList>
    </citation>
    <scope>NUCLEOTIDE SEQUENCE</scope>
    <source>
        <tissue evidence="1">Venom_gland</tissue>
    </source>
</reference>
<protein>
    <submittedName>
        <fullName evidence="1">Uncharacterized protein</fullName>
    </submittedName>
</protein>
<name>A0A2D4FZC9_MICCO</name>
<proteinExistence type="predicted"/>
<accession>A0A2D4FZC9</accession>
<reference evidence="1" key="1">
    <citation type="submission" date="2017-07" db="EMBL/GenBank/DDBJ databases">
        <authorList>
            <person name="Mikheyev A."/>
            <person name="Grau M."/>
        </authorList>
    </citation>
    <scope>NUCLEOTIDE SEQUENCE</scope>
    <source>
        <tissue evidence="1">Venom_gland</tissue>
    </source>
</reference>